<comment type="caution">
    <text evidence="2">The sequence shown here is derived from an EMBL/GenBank/DDBJ whole genome shotgun (WGS) entry which is preliminary data.</text>
</comment>
<name>A0A7W8UQ09_9HYPH</name>
<reference evidence="2 3" key="1">
    <citation type="submission" date="2020-08" db="EMBL/GenBank/DDBJ databases">
        <title>Genomic Encyclopedia of Type Strains, Phase IV (KMG-V): Genome sequencing to study the core and pangenomes of soil and plant-associated prokaryotes.</title>
        <authorList>
            <person name="Whitman W."/>
        </authorList>
    </citation>
    <scope>NUCLEOTIDE SEQUENCE [LARGE SCALE GENOMIC DNA]</scope>
    <source>
        <strain evidence="2 3">SEMIA 4034</strain>
    </source>
</reference>
<evidence type="ECO:0000256" key="1">
    <source>
        <dbReference type="SAM" id="MobiDB-lite"/>
    </source>
</evidence>
<accession>A0A7W8UQ09</accession>
<gene>
    <name evidence="2" type="ORF">GGI59_002912</name>
</gene>
<proteinExistence type="predicted"/>
<sequence>MYQPILTLCLSWCIHVITSDIILDAGQCFSRGLMTPRLPSGVSAADIIKSDGLLPRHQGGAQGPSHATKPIMETISQRGNQGPVGSEQFNNKCRLG</sequence>
<dbReference type="EMBL" id="JACHBC010000005">
    <property type="protein sequence ID" value="MBB5561237.1"/>
    <property type="molecule type" value="Genomic_DNA"/>
</dbReference>
<evidence type="ECO:0000313" key="2">
    <source>
        <dbReference type="EMBL" id="MBB5561237.1"/>
    </source>
</evidence>
<dbReference type="RefSeq" id="WP_183916629.1">
    <property type="nucleotide sequence ID" value="NZ_JACHBB010000005.1"/>
</dbReference>
<keyword evidence="3" id="KW-1185">Reference proteome</keyword>
<dbReference type="Proteomes" id="UP000528824">
    <property type="component" value="Unassembled WGS sequence"/>
</dbReference>
<feature type="compositionally biased region" description="Polar residues" evidence="1">
    <location>
        <begin position="87"/>
        <end position="96"/>
    </location>
</feature>
<evidence type="ECO:0000313" key="3">
    <source>
        <dbReference type="Proteomes" id="UP000528824"/>
    </source>
</evidence>
<protein>
    <submittedName>
        <fullName evidence="2">Uncharacterized protein</fullName>
    </submittedName>
</protein>
<feature type="region of interest" description="Disordered" evidence="1">
    <location>
        <begin position="75"/>
        <end position="96"/>
    </location>
</feature>
<dbReference type="AlphaFoldDB" id="A0A7W8UQ09"/>
<organism evidence="2 3">
    <name type="scientific">Rhizobium lentis</name>
    <dbReference type="NCBI Taxonomy" id="1138194"/>
    <lineage>
        <taxon>Bacteria</taxon>
        <taxon>Pseudomonadati</taxon>
        <taxon>Pseudomonadota</taxon>
        <taxon>Alphaproteobacteria</taxon>
        <taxon>Hyphomicrobiales</taxon>
        <taxon>Rhizobiaceae</taxon>
        <taxon>Rhizobium/Agrobacterium group</taxon>
        <taxon>Rhizobium</taxon>
    </lineage>
</organism>